<dbReference type="EMBL" id="JYLH01000018">
    <property type="protein sequence ID" value="KRP42074.1"/>
    <property type="molecule type" value="Genomic_DNA"/>
</dbReference>
<protein>
    <submittedName>
        <fullName evidence="1">Uncharacterized protein</fullName>
    </submittedName>
</protein>
<dbReference type="Proteomes" id="UP000051446">
    <property type="component" value="Unassembled WGS sequence"/>
</dbReference>
<reference evidence="1 2" key="1">
    <citation type="submission" date="2015-02" db="EMBL/GenBank/DDBJ databases">
        <title>Pseudomonas helleri sp. nov. and Pseudomonas weihenstephanensis sp. nov., isolated from raw cows milk.</title>
        <authorList>
            <person name="von Neubeck M."/>
            <person name="Huptas C."/>
            <person name="Wenning M."/>
            <person name="Scherer S."/>
        </authorList>
    </citation>
    <scope>NUCLEOTIDE SEQUENCE [LARGE SCALE GENOMIC DNA]</scope>
    <source>
        <strain evidence="1 2">DSM 17149</strain>
    </source>
</reference>
<evidence type="ECO:0000313" key="1">
    <source>
        <dbReference type="EMBL" id="KRP42074.1"/>
    </source>
</evidence>
<comment type="caution">
    <text evidence="1">The sequence shown here is derived from an EMBL/GenBank/DDBJ whole genome shotgun (WGS) entry which is preliminary data.</text>
</comment>
<accession>A0A0R2Y142</accession>
<evidence type="ECO:0000313" key="2">
    <source>
        <dbReference type="Proteomes" id="UP000051446"/>
    </source>
</evidence>
<proteinExistence type="predicted"/>
<name>A0A0R2Y142_9PSED</name>
<gene>
    <name evidence="1" type="ORF">TU73_23890</name>
</gene>
<dbReference type="AlphaFoldDB" id="A0A0R2Y142"/>
<dbReference type="PATRIC" id="fig|75588.4.peg.1520"/>
<organism evidence="1 2">
    <name type="scientific">Pseudomonas libanensis</name>
    <dbReference type="NCBI Taxonomy" id="75588"/>
    <lineage>
        <taxon>Bacteria</taxon>
        <taxon>Pseudomonadati</taxon>
        <taxon>Pseudomonadota</taxon>
        <taxon>Gammaproteobacteria</taxon>
        <taxon>Pseudomonadales</taxon>
        <taxon>Pseudomonadaceae</taxon>
        <taxon>Pseudomonas</taxon>
    </lineage>
</organism>
<sequence length="89" mass="9874">MRRNLNHVKHLLDLVQAHADEEGISMIDLLPKWEESSGNPEVSLLEPELIYLVNRCADAGYLAVIGGHSVQLTWAGHDYLDSVTVKPLA</sequence>